<dbReference type="Pfam" id="PF25209">
    <property type="entry name" value="Phage_capsid_4"/>
    <property type="match status" value="1"/>
</dbReference>
<evidence type="ECO:0000313" key="1">
    <source>
        <dbReference type="EMBL" id="AYO30810.1"/>
    </source>
</evidence>
<evidence type="ECO:0000313" key="2">
    <source>
        <dbReference type="Proteomes" id="UP000280960"/>
    </source>
</evidence>
<dbReference type="Proteomes" id="UP000280960">
    <property type="component" value="Chromosome"/>
</dbReference>
<keyword evidence="2" id="KW-1185">Reference proteome</keyword>
<dbReference type="EMBL" id="CP033169">
    <property type="protein sequence ID" value="AYO30810.1"/>
    <property type="molecule type" value="Genomic_DNA"/>
</dbReference>
<protein>
    <submittedName>
        <fullName evidence="1">Uncharacterized protein</fullName>
    </submittedName>
</protein>
<accession>A0A3G2R5T0</accession>
<proteinExistence type="predicted"/>
<dbReference type="RefSeq" id="WP_122014828.1">
    <property type="nucleotide sequence ID" value="NZ_CP033169.1"/>
</dbReference>
<gene>
    <name evidence="1" type="ORF">D2962_09480</name>
</gene>
<name>A0A3G2R5T0_9FIRM</name>
<dbReference type="AlphaFoldDB" id="A0A3G2R5T0"/>
<reference evidence="1 2" key="1">
    <citation type="submission" date="2018-10" db="EMBL/GenBank/DDBJ databases">
        <authorList>
            <person name="Zhang X."/>
        </authorList>
    </citation>
    <scope>NUCLEOTIDE SEQUENCE [LARGE SCALE GENOMIC DNA]</scope>
    <source>
        <strain evidence="1 2">SK-G1</strain>
    </source>
</reference>
<sequence>MKIISIETLKEERRKKTIEEKVPYFINGEMKTVTKKMVNGEMEVLEFSKPVGEMLTTPAGLDSIVQKTVIDLELGREAVPLLYGPIYRRMEDPNFSEYVDIAPFTYAQVVFLEHMELEEVKFGSRKVGLKDTVPIITYAAGLQWTEDMIEYDKTWQITEANRAMGEAYNALLNHIHLYPILSYNYPAKNKTAADTTGATLLEKLRNTIKAGLIHASQDKNTDTGAPRRPTVLFAHSSRRWDIEECLQRMQIGGTVYPAISQIDTLIFYDGWSTVVGEKSYEYPGVDSGKAYLIEPQKYFRELVKHDLRIDAGGADITRLVEDAIVGRARRGVVASPANSVEELTLPS</sequence>
<dbReference type="KEGG" id="bacg:D2962_09480"/>
<organism evidence="1 2">
    <name type="scientific">Biomaibacter acetigenes</name>
    <dbReference type="NCBI Taxonomy" id="2316383"/>
    <lineage>
        <taxon>Bacteria</taxon>
        <taxon>Bacillati</taxon>
        <taxon>Bacillota</taxon>
        <taxon>Clostridia</taxon>
        <taxon>Thermosediminibacterales</taxon>
        <taxon>Tepidanaerobacteraceae</taxon>
        <taxon>Biomaibacter</taxon>
    </lineage>
</organism>